<dbReference type="PANTHER" id="PTHR24033:SF151">
    <property type="entry name" value="NOTCH 2"/>
    <property type="match status" value="1"/>
</dbReference>
<evidence type="ECO:0000256" key="4">
    <source>
        <dbReference type="ARBA" id="ARBA00022536"/>
    </source>
</evidence>
<dbReference type="GO" id="GO:0030182">
    <property type="term" value="P:neuron differentiation"/>
    <property type="evidence" value="ECO:0007669"/>
    <property type="project" value="UniProtKB-ARBA"/>
</dbReference>
<keyword evidence="10" id="KW-0472">Membrane</keyword>
<dbReference type="GO" id="GO:0005509">
    <property type="term" value="F:calcium ion binding"/>
    <property type="evidence" value="ECO:0007669"/>
    <property type="project" value="InterPro"/>
</dbReference>
<dbReference type="AlphaFoldDB" id="A0A914X3E4"/>
<dbReference type="PROSITE" id="PS50026">
    <property type="entry name" value="EGF_3"/>
    <property type="match status" value="1"/>
</dbReference>
<feature type="domain" description="EGF-like" evidence="15">
    <location>
        <begin position="65"/>
        <end position="102"/>
    </location>
</feature>
<keyword evidence="14" id="KW-0732">Signal</keyword>
<keyword evidence="16" id="KW-1185">Reference proteome</keyword>
<dbReference type="InterPro" id="IPR000152">
    <property type="entry name" value="EGF-type_Asp/Asn_hydroxyl_site"/>
</dbReference>
<feature type="disulfide bond" evidence="12">
    <location>
        <begin position="92"/>
        <end position="101"/>
    </location>
</feature>
<accession>A0A914X3E4</accession>
<evidence type="ECO:0000313" key="17">
    <source>
        <dbReference type="WBParaSite" id="PSAMB.scaffold6270size9840.g28193.t1"/>
    </source>
</evidence>
<evidence type="ECO:0000256" key="6">
    <source>
        <dbReference type="ARBA" id="ARBA00022692"/>
    </source>
</evidence>
<keyword evidence="2" id="KW-0217">Developmental protein</keyword>
<dbReference type="InterPro" id="IPR001881">
    <property type="entry name" value="EGF-like_Ca-bd_dom"/>
</dbReference>
<dbReference type="GO" id="GO:0003002">
    <property type="term" value="P:regionalization"/>
    <property type="evidence" value="ECO:0007669"/>
    <property type="project" value="UniProtKB-ARBA"/>
</dbReference>
<dbReference type="PROSITE" id="PS01186">
    <property type="entry name" value="EGF_2"/>
    <property type="match status" value="1"/>
</dbReference>
<evidence type="ECO:0000259" key="15">
    <source>
        <dbReference type="PROSITE" id="PS50026"/>
    </source>
</evidence>
<dbReference type="Proteomes" id="UP000887566">
    <property type="component" value="Unplaced"/>
</dbReference>
<evidence type="ECO:0000256" key="8">
    <source>
        <dbReference type="ARBA" id="ARBA00022782"/>
    </source>
</evidence>
<dbReference type="SMART" id="SM00179">
    <property type="entry name" value="EGF_CA"/>
    <property type="match status" value="1"/>
</dbReference>
<dbReference type="Pfam" id="PF23106">
    <property type="entry name" value="EGF_Teneurin"/>
    <property type="match status" value="1"/>
</dbReference>
<dbReference type="InterPro" id="IPR000742">
    <property type="entry name" value="EGF"/>
</dbReference>
<dbReference type="GO" id="GO:0009967">
    <property type="term" value="P:positive regulation of signal transduction"/>
    <property type="evidence" value="ECO:0007669"/>
    <property type="project" value="UniProtKB-ARBA"/>
</dbReference>
<dbReference type="WBParaSite" id="PSAMB.scaffold6270size9840.g28193.t1">
    <property type="protein sequence ID" value="PSAMB.scaffold6270size9840.g28193.t1"/>
    <property type="gene ID" value="PSAMB.scaffold6270size9840.g28193"/>
</dbReference>
<dbReference type="InterPro" id="IPR013032">
    <property type="entry name" value="EGF-like_CS"/>
</dbReference>
<evidence type="ECO:0000256" key="12">
    <source>
        <dbReference type="PROSITE-ProRule" id="PRU00076"/>
    </source>
</evidence>
<keyword evidence="5" id="KW-0597">Phosphoprotein</keyword>
<dbReference type="SMART" id="SM00181">
    <property type="entry name" value="EGF"/>
    <property type="match status" value="2"/>
</dbReference>
<evidence type="ECO:0000256" key="9">
    <source>
        <dbReference type="ARBA" id="ARBA00022989"/>
    </source>
</evidence>
<organism evidence="16 17">
    <name type="scientific">Plectus sambesii</name>
    <dbReference type="NCBI Taxonomy" id="2011161"/>
    <lineage>
        <taxon>Eukaryota</taxon>
        <taxon>Metazoa</taxon>
        <taxon>Ecdysozoa</taxon>
        <taxon>Nematoda</taxon>
        <taxon>Chromadorea</taxon>
        <taxon>Plectida</taxon>
        <taxon>Plectina</taxon>
        <taxon>Plectoidea</taxon>
        <taxon>Plectidae</taxon>
        <taxon>Plectus</taxon>
    </lineage>
</organism>
<evidence type="ECO:0000256" key="13">
    <source>
        <dbReference type="SAM" id="MobiDB-lite"/>
    </source>
</evidence>
<keyword evidence="9" id="KW-1133">Transmembrane helix</keyword>
<keyword evidence="4 12" id="KW-0245">EGF-like domain</keyword>
<name>A0A914X3E4_9BILA</name>
<evidence type="ECO:0000256" key="3">
    <source>
        <dbReference type="ARBA" id="ARBA00022475"/>
    </source>
</evidence>
<dbReference type="Gene3D" id="2.10.25.10">
    <property type="entry name" value="Laminin"/>
    <property type="match status" value="2"/>
</dbReference>
<comment type="subcellular location">
    <subcellularLocation>
        <location evidence="1">Apical cell membrane</location>
        <topology evidence="1">Single-pass type I membrane protein</topology>
    </subcellularLocation>
</comment>
<dbReference type="GO" id="GO:0048468">
    <property type="term" value="P:cell development"/>
    <property type="evidence" value="ECO:0007669"/>
    <property type="project" value="UniProtKB-ARBA"/>
</dbReference>
<dbReference type="PANTHER" id="PTHR24033">
    <property type="entry name" value="EGF-LIKE DOMAIN-CONTAINING PROTEIN"/>
    <property type="match status" value="1"/>
</dbReference>
<keyword evidence="3" id="KW-1003">Cell membrane</keyword>
<feature type="region of interest" description="Disordered" evidence="13">
    <location>
        <begin position="108"/>
        <end position="136"/>
    </location>
</feature>
<dbReference type="PROSITE" id="PS00022">
    <property type="entry name" value="EGF_1"/>
    <property type="match status" value="1"/>
</dbReference>
<feature type="signal peptide" evidence="14">
    <location>
        <begin position="1"/>
        <end position="30"/>
    </location>
</feature>
<evidence type="ECO:0000313" key="16">
    <source>
        <dbReference type="Proteomes" id="UP000887566"/>
    </source>
</evidence>
<dbReference type="PROSITE" id="PS00010">
    <property type="entry name" value="ASX_HYDROXYL"/>
    <property type="match status" value="1"/>
</dbReference>
<dbReference type="Pfam" id="PF12661">
    <property type="entry name" value="hEGF"/>
    <property type="match status" value="1"/>
</dbReference>
<evidence type="ECO:0000256" key="10">
    <source>
        <dbReference type="ARBA" id="ARBA00023136"/>
    </source>
</evidence>
<dbReference type="GO" id="GO:0008593">
    <property type="term" value="P:regulation of Notch signaling pathway"/>
    <property type="evidence" value="ECO:0007669"/>
    <property type="project" value="UniProtKB-ARBA"/>
</dbReference>
<keyword evidence="8" id="KW-0221">Differentiation</keyword>
<keyword evidence="11 12" id="KW-1015">Disulfide bond</keyword>
<feature type="chain" id="PRO_5037955237" evidence="14">
    <location>
        <begin position="31"/>
        <end position="180"/>
    </location>
</feature>
<dbReference type="CDD" id="cd00054">
    <property type="entry name" value="EGF_CA"/>
    <property type="match status" value="1"/>
</dbReference>
<dbReference type="InterPro" id="IPR051830">
    <property type="entry name" value="NOTCH_homolog"/>
</dbReference>
<evidence type="ECO:0000256" key="2">
    <source>
        <dbReference type="ARBA" id="ARBA00022473"/>
    </source>
</evidence>
<keyword evidence="6" id="KW-0812">Transmembrane</keyword>
<dbReference type="GO" id="GO:0051241">
    <property type="term" value="P:negative regulation of multicellular organismal process"/>
    <property type="evidence" value="ECO:0007669"/>
    <property type="project" value="UniProtKB-ARBA"/>
</dbReference>
<evidence type="ECO:0000256" key="11">
    <source>
        <dbReference type="ARBA" id="ARBA00023157"/>
    </source>
</evidence>
<reference evidence="17" key="1">
    <citation type="submission" date="2022-11" db="UniProtKB">
        <authorList>
            <consortium name="WormBaseParasite"/>
        </authorList>
    </citation>
    <scope>IDENTIFICATION</scope>
</reference>
<dbReference type="SUPFAM" id="SSF57196">
    <property type="entry name" value="EGF/Laminin"/>
    <property type="match status" value="2"/>
</dbReference>
<keyword evidence="7" id="KW-0677">Repeat</keyword>
<sequence length="180" mass="18356">MSAIHLPPLMTFLVLCVGLILQTVVPGTLAQTCSGVTCSNNGTCTAGVCSCPSGYSGTYCDVLDSIDFCARDTPCQNNGTCANMLNDYVCTCMPDWTDKNCTTPITTTTSTTTTSTTTSSSTATTPATSSTTTTILTTNPTTSIPTTSAVTTLATAAVICPPNKSGANCSVLDGKSLQSL</sequence>
<dbReference type="GO" id="GO:0051093">
    <property type="term" value="P:negative regulation of developmental process"/>
    <property type="evidence" value="ECO:0007669"/>
    <property type="project" value="UniProtKB-ARBA"/>
</dbReference>
<protein>
    <submittedName>
        <fullName evidence="17">EGF-like domain-containing protein</fullName>
    </submittedName>
</protein>
<evidence type="ECO:0000256" key="14">
    <source>
        <dbReference type="SAM" id="SignalP"/>
    </source>
</evidence>
<evidence type="ECO:0000256" key="7">
    <source>
        <dbReference type="ARBA" id="ARBA00022737"/>
    </source>
</evidence>
<evidence type="ECO:0000256" key="1">
    <source>
        <dbReference type="ARBA" id="ARBA00004247"/>
    </source>
</evidence>
<evidence type="ECO:0000256" key="5">
    <source>
        <dbReference type="ARBA" id="ARBA00022553"/>
    </source>
</evidence>
<dbReference type="GO" id="GO:0016324">
    <property type="term" value="C:apical plasma membrane"/>
    <property type="evidence" value="ECO:0007669"/>
    <property type="project" value="UniProtKB-SubCell"/>
</dbReference>
<dbReference type="GO" id="GO:0048592">
    <property type="term" value="P:eye morphogenesis"/>
    <property type="evidence" value="ECO:0007669"/>
    <property type="project" value="UniProtKB-ARBA"/>
</dbReference>
<proteinExistence type="predicted"/>
<dbReference type="GO" id="GO:0060255">
    <property type="term" value="P:regulation of macromolecule metabolic process"/>
    <property type="evidence" value="ECO:0007669"/>
    <property type="project" value="UniProtKB-ARBA"/>
</dbReference>
<dbReference type="GO" id="GO:0080090">
    <property type="term" value="P:regulation of primary metabolic process"/>
    <property type="evidence" value="ECO:0007669"/>
    <property type="project" value="UniProtKB-ARBA"/>
</dbReference>
<comment type="caution">
    <text evidence="12">Lacks conserved residue(s) required for the propagation of feature annotation.</text>
</comment>
<dbReference type="FunFam" id="2.10.25.10:FF:000565">
    <property type="entry name" value="Predicted protein"/>
    <property type="match status" value="1"/>
</dbReference>